<protein>
    <recommendedName>
        <fullName evidence="4">Large ribosomal subunit protein bL17m</fullName>
    </recommendedName>
    <alternativeName>
        <fullName evidence="5">39S ribosomal protein L17, mitochondrial</fullName>
    </alternativeName>
</protein>
<accession>A0A1S4F4K2</accession>
<evidence type="ECO:0000256" key="4">
    <source>
        <dbReference type="ARBA" id="ARBA00035290"/>
    </source>
</evidence>
<dbReference type="OrthoDB" id="275000at2759"/>
<name>A0A1S4F4K2_AEDAE</name>
<dbReference type="SUPFAM" id="SSF64263">
    <property type="entry name" value="Prokaryotic ribosomal protein L17"/>
    <property type="match status" value="1"/>
</dbReference>
<evidence type="ECO:0000313" key="6">
    <source>
        <dbReference type="EMBL" id="EAT45356.1"/>
    </source>
</evidence>
<evidence type="ECO:0000256" key="1">
    <source>
        <dbReference type="ARBA" id="ARBA00008777"/>
    </source>
</evidence>
<gene>
    <name evidence="6" type="ORF">AaeL_AAEL003397</name>
</gene>
<keyword evidence="3" id="KW-0687">Ribonucleoprotein</keyword>
<comment type="similarity">
    <text evidence="1">Belongs to the bacterial ribosomal protein bL17 family.</text>
</comment>
<dbReference type="AlphaFoldDB" id="A0A1S4F4K2"/>
<keyword evidence="2" id="KW-0689">Ribosomal protein</keyword>
<dbReference type="HOGENOM" id="CLU_074407_3_0_1"/>
<dbReference type="InterPro" id="IPR000456">
    <property type="entry name" value="Ribosomal_bL17"/>
</dbReference>
<dbReference type="Gene3D" id="3.90.1030.10">
    <property type="entry name" value="Ribosomal protein L17"/>
    <property type="match status" value="1"/>
</dbReference>
<evidence type="ECO:0000256" key="5">
    <source>
        <dbReference type="ARBA" id="ARBA00035413"/>
    </source>
</evidence>
<reference evidence="6" key="2">
    <citation type="journal article" date="2007" name="Science">
        <title>Genome sequence of Aedes aegypti, a major arbovirus vector.</title>
        <authorList>
            <person name="Nene V."/>
            <person name="Wortman J.R."/>
            <person name="Lawson D."/>
            <person name="Haas B."/>
            <person name="Kodira C."/>
            <person name="Tu Z.J."/>
            <person name="Loftus B."/>
            <person name="Xi Z."/>
            <person name="Megy K."/>
            <person name="Grabherr M."/>
            <person name="Ren Q."/>
            <person name="Zdobnov E.M."/>
            <person name="Lobo N.F."/>
            <person name="Campbell K.S."/>
            <person name="Brown S.E."/>
            <person name="Bonaldo M.F."/>
            <person name="Zhu J."/>
            <person name="Sinkins S.P."/>
            <person name="Hogenkamp D.G."/>
            <person name="Amedeo P."/>
            <person name="Arensburger P."/>
            <person name="Atkinson P.W."/>
            <person name="Bidwell S."/>
            <person name="Biedler J."/>
            <person name="Birney E."/>
            <person name="Bruggner R.V."/>
            <person name="Costas J."/>
            <person name="Coy M.R."/>
            <person name="Crabtree J."/>
            <person name="Crawford M."/>
            <person name="Debruyn B."/>
            <person name="Decaprio D."/>
            <person name="Eiglmeier K."/>
            <person name="Eisenstadt E."/>
            <person name="El-Dorry H."/>
            <person name="Gelbart W.M."/>
            <person name="Gomes S.L."/>
            <person name="Hammond M."/>
            <person name="Hannick L.I."/>
            <person name="Hogan J.R."/>
            <person name="Holmes M.H."/>
            <person name="Jaffe D."/>
            <person name="Johnston J.S."/>
            <person name="Kennedy R.C."/>
            <person name="Koo H."/>
            <person name="Kravitz S."/>
            <person name="Kriventseva E.V."/>
            <person name="Kulp D."/>
            <person name="Labutti K."/>
            <person name="Lee E."/>
            <person name="Li S."/>
            <person name="Lovin D.D."/>
            <person name="Mao C."/>
            <person name="Mauceli E."/>
            <person name="Menck C.F."/>
            <person name="Miller J.R."/>
            <person name="Montgomery P."/>
            <person name="Mori A."/>
            <person name="Nascimento A.L."/>
            <person name="Naveira H.F."/>
            <person name="Nusbaum C."/>
            <person name="O'leary S."/>
            <person name="Orvis J."/>
            <person name="Pertea M."/>
            <person name="Quesneville H."/>
            <person name="Reidenbach K.R."/>
            <person name="Rogers Y.H."/>
            <person name="Roth C.W."/>
            <person name="Schneider J.R."/>
            <person name="Schatz M."/>
            <person name="Shumway M."/>
            <person name="Stanke M."/>
            <person name="Stinson E.O."/>
            <person name="Tubio J.M."/>
            <person name="Vanzee J.P."/>
            <person name="Verjovski-Almeida S."/>
            <person name="Werner D."/>
            <person name="White O."/>
            <person name="Wyder S."/>
            <person name="Zeng Q."/>
            <person name="Zhao Q."/>
            <person name="Zhao Y."/>
            <person name="Hill C.A."/>
            <person name="Raikhel A.S."/>
            <person name="Soares M.B."/>
            <person name="Knudson D.L."/>
            <person name="Lee N.H."/>
            <person name="Galagan J."/>
            <person name="Salzberg S.L."/>
            <person name="Paulsen I.T."/>
            <person name="Dimopoulos G."/>
            <person name="Collins F.H."/>
            <person name="Birren B."/>
            <person name="Fraser-Liggett C.M."/>
            <person name="Severson D.W."/>
        </authorList>
    </citation>
    <scope>NUCLEOTIDE SEQUENCE [LARGE SCALE GENOMIC DNA]</scope>
    <source>
        <strain evidence="6">Liverpool</strain>
    </source>
</reference>
<dbReference type="EMBL" id="CH477270">
    <property type="protein sequence ID" value="EAT45356.1"/>
    <property type="molecule type" value="Genomic_DNA"/>
</dbReference>
<dbReference type="GO" id="GO:0005762">
    <property type="term" value="C:mitochondrial large ribosomal subunit"/>
    <property type="evidence" value="ECO:0007669"/>
    <property type="project" value="TreeGrafter"/>
</dbReference>
<dbReference type="FunFam" id="3.90.1030.10:FF:000009">
    <property type="entry name" value="39S ribosomal protein L17, mitochondrial"/>
    <property type="match status" value="1"/>
</dbReference>
<dbReference type="PANTHER" id="PTHR14413:SF16">
    <property type="entry name" value="LARGE RIBOSOMAL SUBUNIT PROTEIN BL17M"/>
    <property type="match status" value="1"/>
</dbReference>
<dbReference type="Proteomes" id="UP000682892">
    <property type="component" value="Chromosome 3"/>
</dbReference>
<dbReference type="KEGG" id="aag:5578023"/>
<evidence type="ECO:0000313" key="7">
    <source>
        <dbReference type="Proteomes" id="UP000682892"/>
    </source>
</evidence>
<dbReference type="Pfam" id="PF01196">
    <property type="entry name" value="Ribosomal_L17"/>
    <property type="match status" value="1"/>
</dbReference>
<organism evidence="6 7">
    <name type="scientific">Aedes aegypti</name>
    <name type="common">Yellowfever mosquito</name>
    <name type="synonym">Culex aegypti</name>
    <dbReference type="NCBI Taxonomy" id="7159"/>
    <lineage>
        <taxon>Eukaryota</taxon>
        <taxon>Metazoa</taxon>
        <taxon>Ecdysozoa</taxon>
        <taxon>Arthropoda</taxon>
        <taxon>Hexapoda</taxon>
        <taxon>Insecta</taxon>
        <taxon>Pterygota</taxon>
        <taxon>Neoptera</taxon>
        <taxon>Endopterygota</taxon>
        <taxon>Diptera</taxon>
        <taxon>Nematocera</taxon>
        <taxon>Culicoidea</taxon>
        <taxon>Culicidae</taxon>
        <taxon>Culicinae</taxon>
        <taxon>Aedini</taxon>
        <taxon>Aedes</taxon>
        <taxon>Stegomyia</taxon>
    </lineage>
</organism>
<proteinExistence type="inferred from homology"/>
<dbReference type="GO" id="GO:0003735">
    <property type="term" value="F:structural constituent of ribosome"/>
    <property type="evidence" value="ECO:0007669"/>
    <property type="project" value="InterPro"/>
</dbReference>
<dbReference type="OMA" id="HKPTMEM"/>
<evidence type="ECO:0000256" key="2">
    <source>
        <dbReference type="ARBA" id="ARBA00022980"/>
    </source>
</evidence>
<evidence type="ECO:0000256" key="3">
    <source>
        <dbReference type="ARBA" id="ARBA00023274"/>
    </source>
</evidence>
<reference evidence="6" key="3">
    <citation type="submission" date="2012-09" db="EMBL/GenBank/DDBJ databases">
        <authorList>
            <consortium name="VectorBase"/>
        </authorList>
    </citation>
    <scope>NUCLEOTIDE SEQUENCE</scope>
    <source>
        <strain evidence="6">Liverpool</strain>
    </source>
</reference>
<dbReference type="PANTHER" id="PTHR14413">
    <property type="entry name" value="RIBOSOMAL PROTEIN L17"/>
    <property type="match status" value="1"/>
</dbReference>
<dbReference type="InterPro" id="IPR036373">
    <property type="entry name" value="Ribosomal_bL17_sf"/>
</dbReference>
<sequence>MNQAEVAKLMSQLKIAVRPRHRNLKNIDGPEGRLNKLRKTVTALVKHERIELNYQRADEARGYAERLISDAIRYGDRHQPTMEMADFWLTEKQLVHKLFKVLAPRFEEYKVSATRMYKAPKEYPGWYRKRAVLELRGNPYPALVQNLHQNRNLLHNVLLDEARKDFRKEKYAEIAAQIGAEPAKETSESEEKK</sequence>
<dbReference type="GO" id="GO:0006412">
    <property type="term" value="P:translation"/>
    <property type="evidence" value="ECO:0007669"/>
    <property type="project" value="InterPro"/>
</dbReference>
<reference evidence="6" key="1">
    <citation type="submission" date="2005-10" db="EMBL/GenBank/DDBJ databases">
        <authorList>
            <person name="Loftus B.J."/>
            <person name="Nene V.M."/>
            <person name="Hannick L.I."/>
            <person name="Bidwell S."/>
            <person name="Haas B."/>
            <person name="Amedeo P."/>
            <person name="Orvis J."/>
            <person name="Wortman J.R."/>
            <person name="White O.R."/>
            <person name="Salzberg S."/>
            <person name="Shumway M."/>
            <person name="Koo H."/>
            <person name="Zhao Y."/>
            <person name="Holmes M."/>
            <person name="Miller J."/>
            <person name="Schatz M."/>
            <person name="Pop M."/>
            <person name="Pai G."/>
            <person name="Utterback T."/>
            <person name="Rogers Y.-H."/>
            <person name="Kravitz S."/>
            <person name="Fraser C.M."/>
        </authorList>
    </citation>
    <scope>NUCLEOTIDE SEQUENCE</scope>
    <source>
        <strain evidence="6">Liverpool</strain>
    </source>
</reference>